<comment type="similarity">
    <text evidence="2 11">Belongs to the class-II aminoacyl-tRNA synthetase family.</text>
</comment>
<comment type="catalytic activity">
    <reaction evidence="10 11">
        <text>tRNA(Gly) + glycine + ATP = glycyl-tRNA(Gly) + AMP + diphosphate</text>
        <dbReference type="Rhea" id="RHEA:16013"/>
        <dbReference type="Rhea" id="RHEA-COMP:9664"/>
        <dbReference type="Rhea" id="RHEA-COMP:9683"/>
        <dbReference type="ChEBI" id="CHEBI:30616"/>
        <dbReference type="ChEBI" id="CHEBI:33019"/>
        <dbReference type="ChEBI" id="CHEBI:57305"/>
        <dbReference type="ChEBI" id="CHEBI:78442"/>
        <dbReference type="ChEBI" id="CHEBI:78522"/>
        <dbReference type="ChEBI" id="CHEBI:456215"/>
        <dbReference type="EC" id="6.1.1.14"/>
    </reaction>
</comment>
<keyword evidence="5 11" id="KW-0436">Ligase</keyword>
<gene>
    <name evidence="11" type="primary">glyS</name>
    <name evidence="13" type="ORF">E4634_14930</name>
</gene>
<dbReference type="GO" id="GO:0005524">
    <property type="term" value="F:ATP binding"/>
    <property type="evidence" value="ECO:0007669"/>
    <property type="project" value="UniProtKB-UniRule"/>
</dbReference>
<accession>A0A4Z0M0B3</accession>
<dbReference type="GO" id="GO:0004814">
    <property type="term" value="F:arginine-tRNA ligase activity"/>
    <property type="evidence" value="ECO:0007669"/>
    <property type="project" value="InterPro"/>
</dbReference>
<dbReference type="NCBIfam" id="TIGR00211">
    <property type="entry name" value="glyS"/>
    <property type="match status" value="1"/>
</dbReference>
<evidence type="ECO:0000256" key="6">
    <source>
        <dbReference type="ARBA" id="ARBA00022741"/>
    </source>
</evidence>
<evidence type="ECO:0000313" key="13">
    <source>
        <dbReference type="EMBL" id="TGD72808.1"/>
    </source>
</evidence>
<evidence type="ECO:0000256" key="3">
    <source>
        <dbReference type="ARBA" id="ARBA00011209"/>
    </source>
</evidence>
<dbReference type="GO" id="GO:0004820">
    <property type="term" value="F:glycine-tRNA ligase activity"/>
    <property type="evidence" value="ECO:0007669"/>
    <property type="project" value="UniProtKB-UniRule"/>
</dbReference>
<reference evidence="13 14" key="1">
    <citation type="submission" date="2019-04" db="EMBL/GenBank/DDBJ databases">
        <title>Taxonomy of novel Haliea sp. from mangrove soil of West Coast of India.</title>
        <authorList>
            <person name="Verma A."/>
            <person name="Kumar P."/>
            <person name="Krishnamurthi S."/>
        </authorList>
    </citation>
    <scope>NUCLEOTIDE SEQUENCE [LARGE SCALE GENOMIC DNA]</scope>
    <source>
        <strain evidence="13 14">SAOS-164</strain>
    </source>
</reference>
<keyword evidence="6 11" id="KW-0547">Nucleotide-binding</keyword>
<keyword evidence="7 11" id="KW-0067">ATP-binding</keyword>
<comment type="subunit">
    <text evidence="3 11">Tetramer of two alpha and two beta subunits.</text>
</comment>
<dbReference type="EC" id="6.1.1.14" evidence="11"/>
<dbReference type="RefSeq" id="WP_135445278.1">
    <property type="nucleotide sequence ID" value="NZ_SRLE01000009.1"/>
</dbReference>
<protein>
    <recommendedName>
        <fullName evidence="11">Glycine--tRNA ligase beta subunit</fullName>
        <ecNumber evidence="11">6.1.1.14</ecNumber>
    </recommendedName>
    <alternativeName>
        <fullName evidence="11">Glycyl-tRNA synthetase beta subunit</fullName>
        <shortName evidence="11">GlyRS</shortName>
    </alternativeName>
</protein>
<dbReference type="PANTHER" id="PTHR30075:SF2">
    <property type="entry name" value="GLYCINE--TRNA LIGASE, CHLOROPLASTIC_MITOCHONDRIAL 2"/>
    <property type="match status" value="1"/>
</dbReference>
<evidence type="ECO:0000256" key="8">
    <source>
        <dbReference type="ARBA" id="ARBA00022917"/>
    </source>
</evidence>
<evidence type="ECO:0000313" key="14">
    <source>
        <dbReference type="Proteomes" id="UP000298050"/>
    </source>
</evidence>
<feature type="domain" description="DALR anticodon binding" evidence="12">
    <location>
        <begin position="584"/>
        <end position="688"/>
    </location>
</feature>
<dbReference type="SMART" id="SM00836">
    <property type="entry name" value="DALR_1"/>
    <property type="match status" value="1"/>
</dbReference>
<proteinExistence type="inferred from homology"/>
<dbReference type="GO" id="GO:0006420">
    <property type="term" value="P:arginyl-tRNA aminoacylation"/>
    <property type="evidence" value="ECO:0007669"/>
    <property type="project" value="InterPro"/>
</dbReference>
<keyword evidence="14" id="KW-1185">Reference proteome</keyword>
<evidence type="ECO:0000256" key="9">
    <source>
        <dbReference type="ARBA" id="ARBA00023146"/>
    </source>
</evidence>
<dbReference type="OrthoDB" id="9775440at2"/>
<organism evidence="13 14">
    <name type="scientific">Mangrovimicrobium sediminis</name>
    <dbReference type="NCBI Taxonomy" id="2562682"/>
    <lineage>
        <taxon>Bacteria</taxon>
        <taxon>Pseudomonadati</taxon>
        <taxon>Pseudomonadota</taxon>
        <taxon>Gammaproteobacteria</taxon>
        <taxon>Cellvibrionales</taxon>
        <taxon>Halieaceae</taxon>
        <taxon>Mangrovimicrobium</taxon>
    </lineage>
</organism>
<evidence type="ECO:0000256" key="7">
    <source>
        <dbReference type="ARBA" id="ARBA00022840"/>
    </source>
</evidence>
<evidence type="ECO:0000259" key="12">
    <source>
        <dbReference type="SMART" id="SM00836"/>
    </source>
</evidence>
<dbReference type="GO" id="GO:0005829">
    <property type="term" value="C:cytosol"/>
    <property type="evidence" value="ECO:0007669"/>
    <property type="project" value="TreeGrafter"/>
</dbReference>
<evidence type="ECO:0000256" key="1">
    <source>
        <dbReference type="ARBA" id="ARBA00004496"/>
    </source>
</evidence>
<dbReference type="InterPro" id="IPR006194">
    <property type="entry name" value="Gly-tRNA-synth_heterodimer"/>
</dbReference>
<evidence type="ECO:0000256" key="10">
    <source>
        <dbReference type="ARBA" id="ARBA00047937"/>
    </source>
</evidence>
<dbReference type="EMBL" id="SRLE01000009">
    <property type="protein sequence ID" value="TGD72808.1"/>
    <property type="molecule type" value="Genomic_DNA"/>
</dbReference>
<evidence type="ECO:0000256" key="4">
    <source>
        <dbReference type="ARBA" id="ARBA00022490"/>
    </source>
</evidence>
<dbReference type="InterPro" id="IPR008909">
    <property type="entry name" value="DALR_anticod-bd"/>
</dbReference>
<dbReference type="PRINTS" id="PR01045">
    <property type="entry name" value="TRNASYNTHGB"/>
</dbReference>
<dbReference type="AlphaFoldDB" id="A0A4Z0M0B3"/>
<dbReference type="PANTHER" id="PTHR30075">
    <property type="entry name" value="GLYCYL-TRNA SYNTHETASE"/>
    <property type="match status" value="1"/>
</dbReference>
<sequence>MSTQTLLVELGTEELPPKALKSLGLAFRDGVVAGLAQRELGHGEVRWFATPRRLAVLIAEVQERAADREVELLGPPADRARDADGAWTPAAAGFAKKQGVAPEELQVIDTPKGARVGLRRVEAGVTASESLNSIIHEAIAGLPIPKRMRWGDSRVEFVRPVHWVVSMLGSEAGHGEILGLPSGNTTRGHRFHWPHDIVLARPEDYESALAEARVIASFEERQRSIREQVEVEASALGATAVIDDDLLDEVTGLVEWPVALTGGFEERFLEVPQEALVSSMKEHQKYFHVVDGQGRLLPNFITLSNIESKDPVQVIAGNERVIRPRLSDAAFFYETDRKTPLAARVEKLQSIVFQQKLGTLGDKTQRVSALAGALATRIGASAEQAQRAALLAKTDLVTEMVLEFPDMQGIAGAYYAANDGEPADVASALAQQYWPRFAGDRLPESGVACALGLADRLDTLVGIFGIGQPPTGSKDPFALRRASLAVLRIIVEKGLDLDLRECLQLAAAGYADGTLADGTGEQVLEYMIERFRAWYEEENIPVEVFKAVAARQLSRPLDIQRRVYAVHAFSQLPEAAALAAANKRVSNILDKAEEGAGTEPVDPQLLNEPAEKALFDTLDALSATAQQHLSAGAYEEALACLAGLREPVDRFFDDVMVNAEDDKLRRNRLGLLKQLRDQFLEVADISQLVVAK</sequence>
<dbReference type="Gene3D" id="1.10.730.10">
    <property type="entry name" value="Isoleucyl-tRNA Synthetase, Domain 1"/>
    <property type="match status" value="1"/>
</dbReference>
<dbReference type="Proteomes" id="UP000298050">
    <property type="component" value="Unassembled WGS sequence"/>
</dbReference>
<name>A0A4Z0M0B3_9GAMM</name>
<dbReference type="HAMAP" id="MF_00255">
    <property type="entry name" value="Gly_tRNA_synth_beta"/>
    <property type="match status" value="1"/>
</dbReference>
<evidence type="ECO:0000256" key="2">
    <source>
        <dbReference type="ARBA" id="ARBA00008226"/>
    </source>
</evidence>
<comment type="caution">
    <text evidence="13">The sequence shown here is derived from an EMBL/GenBank/DDBJ whole genome shotgun (WGS) entry which is preliminary data.</text>
</comment>
<evidence type="ECO:0000256" key="5">
    <source>
        <dbReference type="ARBA" id="ARBA00022598"/>
    </source>
</evidence>
<dbReference type="PROSITE" id="PS50861">
    <property type="entry name" value="AA_TRNA_LIGASE_II_GLYAB"/>
    <property type="match status" value="1"/>
</dbReference>
<dbReference type="Pfam" id="PF05746">
    <property type="entry name" value="DALR_1"/>
    <property type="match status" value="1"/>
</dbReference>
<comment type="subcellular location">
    <subcellularLocation>
        <location evidence="1 11">Cytoplasm</location>
    </subcellularLocation>
</comment>
<keyword evidence="4 11" id="KW-0963">Cytoplasm</keyword>
<dbReference type="GO" id="GO:0006426">
    <property type="term" value="P:glycyl-tRNA aminoacylation"/>
    <property type="evidence" value="ECO:0007669"/>
    <property type="project" value="UniProtKB-UniRule"/>
</dbReference>
<evidence type="ECO:0000256" key="11">
    <source>
        <dbReference type="HAMAP-Rule" id="MF_00255"/>
    </source>
</evidence>
<keyword evidence="8 11" id="KW-0648">Protein biosynthesis</keyword>
<dbReference type="Pfam" id="PF02092">
    <property type="entry name" value="tRNA_synt_2f"/>
    <property type="match status" value="1"/>
</dbReference>
<keyword evidence="9 11" id="KW-0030">Aminoacyl-tRNA synthetase</keyword>
<dbReference type="InterPro" id="IPR015944">
    <property type="entry name" value="Gly-tRNA-synth_bsu"/>
</dbReference>
<dbReference type="SUPFAM" id="SSF109604">
    <property type="entry name" value="HD-domain/PDEase-like"/>
    <property type="match status" value="1"/>
</dbReference>